<organism evidence="2 3">
    <name type="scientific">Pedobacter kyungheensis</name>
    <dbReference type="NCBI Taxonomy" id="1069985"/>
    <lineage>
        <taxon>Bacteria</taxon>
        <taxon>Pseudomonadati</taxon>
        <taxon>Bacteroidota</taxon>
        <taxon>Sphingobacteriia</taxon>
        <taxon>Sphingobacteriales</taxon>
        <taxon>Sphingobacteriaceae</taxon>
        <taxon>Pedobacter</taxon>
    </lineage>
</organism>
<dbReference type="RefSeq" id="WP_039471888.1">
    <property type="nucleotide sequence ID" value="NZ_JSYN01000003.1"/>
</dbReference>
<gene>
    <name evidence="2" type="ORF">OC25_03685</name>
</gene>
<dbReference type="OrthoDB" id="744378at2"/>
<evidence type="ECO:0000313" key="3">
    <source>
        <dbReference type="Proteomes" id="UP000031246"/>
    </source>
</evidence>
<reference evidence="2 3" key="1">
    <citation type="submission" date="2014-10" db="EMBL/GenBank/DDBJ databases">
        <title>Pedobacter Kyungheensis.</title>
        <authorList>
            <person name="Anderson B.M."/>
            <person name="Newman J.D."/>
        </authorList>
    </citation>
    <scope>NUCLEOTIDE SEQUENCE [LARGE SCALE GENOMIC DNA]</scope>
    <source>
        <strain evidence="2 3">KACC 16221</strain>
    </source>
</reference>
<dbReference type="AlphaFoldDB" id="A0A0C1DQ52"/>
<feature type="region of interest" description="Disordered" evidence="1">
    <location>
        <begin position="417"/>
        <end position="437"/>
    </location>
</feature>
<name>A0A0C1DQ52_9SPHI</name>
<evidence type="ECO:0000256" key="1">
    <source>
        <dbReference type="SAM" id="MobiDB-lite"/>
    </source>
</evidence>
<evidence type="ECO:0000313" key="2">
    <source>
        <dbReference type="EMBL" id="KIA96195.1"/>
    </source>
</evidence>
<feature type="compositionally biased region" description="Basic and acidic residues" evidence="1">
    <location>
        <begin position="418"/>
        <end position="430"/>
    </location>
</feature>
<dbReference type="EMBL" id="JSYN01000003">
    <property type="protein sequence ID" value="KIA96195.1"/>
    <property type="molecule type" value="Genomic_DNA"/>
</dbReference>
<proteinExistence type="predicted"/>
<protein>
    <submittedName>
        <fullName evidence="2">Uncharacterized protein</fullName>
    </submittedName>
</protein>
<accession>A0A0C1DQ52</accession>
<comment type="caution">
    <text evidence="2">The sequence shown here is derived from an EMBL/GenBank/DDBJ whole genome shotgun (WGS) entry which is preliminary data.</text>
</comment>
<dbReference type="Proteomes" id="UP000031246">
    <property type="component" value="Unassembled WGS sequence"/>
</dbReference>
<sequence>MIELTGKSGLAAEIREYLEEQVSLGFHWVVYDSDQLLSSKFELSCFADSASAHAFEKAHQQIFNWHIAVPIGDMIYQLNALEKAELRPDRFVKINNPKTSIKTKTMNLNNLEDRKEEMAALGTSEKTIAKMEELMKTGAPKFTVHQVMPANRGQVDVQFYLQQSSKSEYYFLNKFTVAHSLAKPLEKDQHYLIISPGKDGQAATVKEYDLVTEAVDVFKKREGAGELAVGKDAANKQTLATMEEGKVNFVTKEFRGTFYGKPASQTLWPDRGKGFTVQQAAQMIQGYAVYRNDLVNFLSGEAYSAWVKFDMDKGVGANGNFNLQQYHDPQYGFDLPKVLDNYKIGELAVPEKREKLEADLRNGLTPLVSTEKDGKPVKLLLEAVPRYGKVNFYTPEGKMEKRELFMTKEALAAMLDTGQDKSKNNAKEQEAGMGIGG</sequence>
<keyword evidence="3" id="KW-1185">Reference proteome</keyword>